<feature type="compositionally biased region" description="Polar residues" evidence="3">
    <location>
        <begin position="61"/>
        <end position="77"/>
    </location>
</feature>
<dbReference type="AlphaFoldDB" id="A0A0R3PYW0"/>
<feature type="region of interest" description="Disordered" evidence="3">
    <location>
        <begin position="28"/>
        <end position="135"/>
    </location>
</feature>
<dbReference type="Pfam" id="PF00018">
    <property type="entry name" value="SH3_1"/>
    <property type="match status" value="1"/>
</dbReference>
<evidence type="ECO:0000313" key="6">
    <source>
        <dbReference type="Proteomes" id="UP000267027"/>
    </source>
</evidence>
<dbReference type="InterPro" id="IPR001452">
    <property type="entry name" value="SH3_domain"/>
</dbReference>
<evidence type="ECO:0000313" key="7">
    <source>
        <dbReference type="WBParaSite" id="ACOC_0001165401-mRNA-1"/>
    </source>
</evidence>
<evidence type="ECO:0000256" key="2">
    <source>
        <dbReference type="PROSITE-ProRule" id="PRU00192"/>
    </source>
</evidence>
<dbReference type="GO" id="GO:0005929">
    <property type="term" value="C:cilium"/>
    <property type="evidence" value="ECO:0007669"/>
    <property type="project" value="TreeGrafter"/>
</dbReference>
<gene>
    <name evidence="5" type="ORF">ACOC_LOCUS11655</name>
</gene>
<feature type="domain" description="SH3" evidence="4">
    <location>
        <begin position="191"/>
        <end position="251"/>
    </location>
</feature>
<evidence type="ECO:0000256" key="1">
    <source>
        <dbReference type="ARBA" id="ARBA00022443"/>
    </source>
</evidence>
<dbReference type="WBParaSite" id="ACOC_0001165401-mRNA-1">
    <property type="protein sequence ID" value="ACOC_0001165401-mRNA-1"/>
    <property type="gene ID" value="ACOC_0001165401"/>
</dbReference>
<dbReference type="Proteomes" id="UP000267027">
    <property type="component" value="Unassembled WGS sequence"/>
</dbReference>
<dbReference type="GO" id="GO:0005737">
    <property type="term" value="C:cytoplasm"/>
    <property type="evidence" value="ECO:0007669"/>
    <property type="project" value="TreeGrafter"/>
</dbReference>
<evidence type="ECO:0000259" key="4">
    <source>
        <dbReference type="PROSITE" id="PS50002"/>
    </source>
</evidence>
<reference evidence="5 6" key="2">
    <citation type="submission" date="2018-11" db="EMBL/GenBank/DDBJ databases">
        <authorList>
            <consortium name="Pathogen Informatics"/>
        </authorList>
    </citation>
    <scope>NUCLEOTIDE SEQUENCE [LARGE SCALE GENOMIC DNA]</scope>
    <source>
        <strain evidence="5 6">Costa Rica</strain>
    </source>
</reference>
<keyword evidence="1 2" id="KW-0728">SH3 domain</keyword>
<evidence type="ECO:0000256" key="3">
    <source>
        <dbReference type="SAM" id="MobiDB-lite"/>
    </source>
</evidence>
<protein>
    <submittedName>
        <fullName evidence="7">SH3 domain-containing protein</fullName>
    </submittedName>
</protein>
<name>A0A0R3PYW0_ANGCS</name>
<reference evidence="7" key="1">
    <citation type="submission" date="2017-02" db="UniProtKB">
        <authorList>
            <consortium name="WormBaseParasite"/>
        </authorList>
    </citation>
    <scope>IDENTIFICATION</scope>
</reference>
<dbReference type="PROSITE" id="PS50002">
    <property type="entry name" value="SH3"/>
    <property type="match status" value="1"/>
</dbReference>
<dbReference type="InterPro" id="IPR039687">
    <property type="entry name" value="NPHP1"/>
</dbReference>
<dbReference type="STRING" id="334426.A0A0R3PYW0"/>
<dbReference type="OrthoDB" id="5340910at2759"/>
<dbReference type="SUPFAM" id="SSF50044">
    <property type="entry name" value="SH3-domain"/>
    <property type="match status" value="1"/>
</dbReference>
<evidence type="ECO:0000313" key="5">
    <source>
        <dbReference type="EMBL" id="VDM63240.1"/>
    </source>
</evidence>
<dbReference type="Gene3D" id="2.30.30.40">
    <property type="entry name" value="SH3 Domains"/>
    <property type="match status" value="1"/>
</dbReference>
<dbReference type="InterPro" id="IPR036028">
    <property type="entry name" value="SH3-like_dom_sf"/>
</dbReference>
<feature type="compositionally biased region" description="Acidic residues" evidence="3">
    <location>
        <begin position="107"/>
        <end position="126"/>
    </location>
</feature>
<dbReference type="EMBL" id="UYYA01004750">
    <property type="protein sequence ID" value="VDM63240.1"/>
    <property type="molecule type" value="Genomic_DNA"/>
</dbReference>
<proteinExistence type="predicted"/>
<dbReference type="PANTHER" id="PTHR15176">
    <property type="entry name" value="NEPHROCYSTIN"/>
    <property type="match status" value="1"/>
</dbReference>
<keyword evidence="6" id="KW-1185">Reference proteome</keyword>
<sequence>MKKSDNTEVQKLTALEQLDDLQVRLLRIAPERDRASSDATSLSRSGDDVGGFGGSAEKSVQGKTPTKYEPSSLSVQETPVLAHTPQPQPEVTTGTGRRSSLMYDAASDGENEEHDSEVDIEEESEEASSTPARVQVQVPTLQPAPRVKKQVTPAVTAPVVQSKSTSASSTETVVSAAGVVDASLSEEGIIADGSTFIVSANLRASQPGDLNISEGEILKIVQTRPDGWWMARNSSGMIGLVPKTYLRQALPMDEQRKAEDESKETTPPTRQVRCLGDAQVLDPHLSFACHLTPRLSHSNIGFHDLYWNYRDDKLRKRRVRISKLVRLVRLEGMPKQDGEVSNVHTIRAQVKNRTWTFNTRTDTTSSGVEYGDFIVRSNYNMTDVVLLIEASRVVQTQPSFEERSLGIITIDLINKGEVIFSNKTYCGTLRFENIFDRSTNNSASTQYKIVLKVLDVPQELVPFVEYAASFLSQRTTE</sequence>
<feature type="compositionally biased region" description="Polar residues" evidence="3">
    <location>
        <begin position="89"/>
        <end position="98"/>
    </location>
</feature>
<dbReference type="PANTHER" id="PTHR15176:SF1">
    <property type="entry name" value="NEPHROCYSTIN-1"/>
    <property type="match status" value="1"/>
</dbReference>
<dbReference type="GO" id="GO:0090251">
    <property type="term" value="P:protein localization involved in establishment of planar polarity"/>
    <property type="evidence" value="ECO:0007669"/>
    <property type="project" value="TreeGrafter"/>
</dbReference>
<dbReference type="SMART" id="SM00326">
    <property type="entry name" value="SH3"/>
    <property type="match status" value="1"/>
</dbReference>
<accession>A0A0R3PYW0</accession>
<dbReference type="OMA" id="VRFEKMP"/>
<organism evidence="7">
    <name type="scientific">Angiostrongylus costaricensis</name>
    <name type="common">Nematode worm</name>
    <dbReference type="NCBI Taxonomy" id="334426"/>
    <lineage>
        <taxon>Eukaryota</taxon>
        <taxon>Metazoa</taxon>
        <taxon>Ecdysozoa</taxon>
        <taxon>Nematoda</taxon>
        <taxon>Chromadorea</taxon>
        <taxon>Rhabditida</taxon>
        <taxon>Rhabditina</taxon>
        <taxon>Rhabditomorpha</taxon>
        <taxon>Strongyloidea</taxon>
        <taxon>Metastrongylidae</taxon>
        <taxon>Angiostrongylus</taxon>
    </lineage>
</organism>